<dbReference type="RefSeq" id="WP_265696371.1">
    <property type="nucleotide sequence ID" value="NZ_JAPWHU010000079.1"/>
</dbReference>
<dbReference type="Proteomes" id="UP001301132">
    <property type="component" value="Unassembled WGS sequence"/>
</dbReference>
<organism evidence="1 2">
    <name type="scientific">Streptomyces rubrogriseus</name>
    <dbReference type="NCBI Taxonomy" id="194673"/>
    <lineage>
        <taxon>Bacteria</taxon>
        <taxon>Bacillati</taxon>
        <taxon>Actinomycetota</taxon>
        <taxon>Actinomycetes</taxon>
        <taxon>Kitasatosporales</taxon>
        <taxon>Streptomycetaceae</taxon>
        <taxon>Streptomyces</taxon>
        <taxon>Streptomyces violaceoruber group</taxon>
    </lineage>
</organism>
<evidence type="ECO:0008006" key="3">
    <source>
        <dbReference type="Google" id="ProtNLM"/>
    </source>
</evidence>
<proteinExistence type="predicted"/>
<reference evidence="1 2" key="1">
    <citation type="submission" date="2022-12" db="EMBL/GenBank/DDBJ databases">
        <authorList>
            <person name="Abashina T."/>
            <person name="Solyanikova I."/>
            <person name="Delegan Y."/>
        </authorList>
    </citation>
    <scope>NUCLEOTIDE SEQUENCE [LARGE SCALE GENOMIC DNA]</scope>
    <source>
        <strain evidence="1 2">IPS92ro</strain>
    </source>
</reference>
<dbReference type="EMBL" id="JAPWHU010000079">
    <property type="protein sequence ID" value="MCZ4634436.1"/>
    <property type="molecule type" value="Genomic_DNA"/>
</dbReference>
<evidence type="ECO:0000313" key="1">
    <source>
        <dbReference type="EMBL" id="MCZ4634436.1"/>
    </source>
</evidence>
<accession>A0ABT4NZ77</accession>
<sequence>MAKYLDSAQLWVSNSQIGGHNIQIGCAGGDVNVTIEAGPDSPQSTYPRSYIADQMIRECSERRAILRRASGVTQEQANLSKEFDCNDPDDLISLGSGKVVALVGPMGAGKSDVANLWLTNRCRDFAEDDGKPLPLWIAARNISSDLETWIASRIDSSTLAEMGLSLVVDGIDETSNGAQLVEECQILVARWPKSQVMMTGRPGVFADHVECIHLESWSEDVAFEMIRKVAGSSNIYPHSFPPQIVEAVRRPLFAMLVVSLHSAHESVPQTSAGLIQHCALRSLRRSSGSWREFFPLLRRIAVSSVANDGNVALAEVGGEAIRHSLQETRLVAFSEHKVSFTLSLFEQWFAAEALLQGEVELDQIFSDLASFAKWRYVLALSLQTGSSEHIDDIMHVLTKWNPGAAAWVVREGIEWPFSNNQSSCELPGWKSVAARLHRAAASWCTGVGELTPVATVLDAGKNATDHLKLHLAVEENGKRFIYAWEQGSSGSKDIYHLSNPQELAGRGIGVGSSPAPAGDAWVWAWTLRHMRRHIEQRLPNALHLRAPLGGVIETEYMWAVIYALLRRGSFLRTEPVEVMELKALVRELQEKAREHGPVEDYAYQYGASKRITRLDLILVGEWLDRQHEGELTPPWPSINVSRPSSGWVWKFYTPERLHELTCFVYARALDAYAEMMSTLFRNFTFTLNHASLLPATLKGALHVGEGDSFTDGPVLDYCLIPLADTESSQNRVDIIIAQSREVRIPQEYEKYEPYLRRFHIDNPERAPFSFHGWTQTALHIWESRPATNIAFRWIWSDLRSLGLVKSLPRDLR</sequence>
<evidence type="ECO:0000313" key="2">
    <source>
        <dbReference type="Proteomes" id="UP001301132"/>
    </source>
</evidence>
<protein>
    <recommendedName>
        <fullName evidence="3">NACHT domain-containing protein</fullName>
    </recommendedName>
</protein>
<gene>
    <name evidence="1" type="ORF">O3S69_10280</name>
</gene>
<comment type="caution">
    <text evidence="1">The sequence shown here is derived from an EMBL/GenBank/DDBJ whole genome shotgun (WGS) entry which is preliminary data.</text>
</comment>
<name>A0ABT4NZ77_9ACTN</name>
<keyword evidence="2" id="KW-1185">Reference proteome</keyword>